<dbReference type="GO" id="GO:0015297">
    <property type="term" value="F:antiporter activity"/>
    <property type="evidence" value="ECO:0007669"/>
    <property type="project" value="InterPro"/>
</dbReference>
<evidence type="ECO:0000256" key="3">
    <source>
        <dbReference type="ARBA" id="ARBA00022475"/>
    </source>
</evidence>
<keyword evidence="9" id="KW-1185">Reference proteome</keyword>
<dbReference type="AlphaFoldDB" id="A0A3D9HGM9"/>
<protein>
    <submittedName>
        <fullName evidence="8">Putative MATE family efflux protein</fullName>
    </submittedName>
</protein>
<organism evidence="8 9">
    <name type="scientific">Aestuariispira insulae</name>
    <dbReference type="NCBI Taxonomy" id="1461337"/>
    <lineage>
        <taxon>Bacteria</taxon>
        <taxon>Pseudomonadati</taxon>
        <taxon>Pseudomonadota</taxon>
        <taxon>Alphaproteobacteria</taxon>
        <taxon>Rhodospirillales</taxon>
        <taxon>Kiloniellaceae</taxon>
        <taxon>Aestuariispira</taxon>
    </lineage>
</organism>
<evidence type="ECO:0000256" key="1">
    <source>
        <dbReference type="ARBA" id="ARBA00004429"/>
    </source>
</evidence>
<feature type="transmembrane region" description="Helical" evidence="7">
    <location>
        <begin position="134"/>
        <end position="156"/>
    </location>
</feature>
<dbReference type="GO" id="GO:0042910">
    <property type="term" value="F:xenobiotic transmembrane transporter activity"/>
    <property type="evidence" value="ECO:0007669"/>
    <property type="project" value="InterPro"/>
</dbReference>
<dbReference type="InterPro" id="IPR052031">
    <property type="entry name" value="Membrane_Transporter-Flippase"/>
</dbReference>
<comment type="subcellular location">
    <subcellularLocation>
        <location evidence="1">Cell inner membrane</location>
        <topology evidence="1">Multi-pass membrane protein</topology>
    </subcellularLocation>
</comment>
<keyword evidence="5 7" id="KW-1133">Transmembrane helix</keyword>
<keyword evidence="6 7" id="KW-0472">Membrane</keyword>
<dbReference type="InterPro" id="IPR048279">
    <property type="entry name" value="MdtK-like"/>
</dbReference>
<evidence type="ECO:0000256" key="5">
    <source>
        <dbReference type="ARBA" id="ARBA00022989"/>
    </source>
</evidence>
<keyword evidence="2" id="KW-0813">Transport</keyword>
<accession>A0A3D9HGM9</accession>
<feature type="transmembrane region" description="Helical" evidence="7">
    <location>
        <begin position="315"/>
        <end position="333"/>
    </location>
</feature>
<reference evidence="8 9" key="1">
    <citation type="submission" date="2018-07" db="EMBL/GenBank/DDBJ databases">
        <title>Genomic Encyclopedia of Type Strains, Phase III (KMG-III): the genomes of soil and plant-associated and newly described type strains.</title>
        <authorList>
            <person name="Whitman W."/>
        </authorList>
    </citation>
    <scope>NUCLEOTIDE SEQUENCE [LARGE SCALE GENOMIC DNA]</scope>
    <source>
        <strain evidence="8 9">CECT 8488</strain>
    </source>
</reference>
<feature type="transmembrane region" description="Helical" evidence="7">
    <location>
        <begin position="92"/>
        <end position="114"/>
    </location>
</feature>
<feature type="transmembrane region" description="Helical" evidence="7">
    <location>
        <begin position="203"/>
        <end position="220"/>
    </location>
</feature>
<feature type="transmembrane region" description="Helical" evidence="7">
    <location>
        <begin position="412"/>
        <end position="435"/>
    </location>
</feature>
<dbReference type="GO" id="GO:0005886">
    <property type="term" value="C:plasma membrane"/>
    <property type="evidence" value="ECO:0007669"/>
    <property type="project" value="UniProtKB-SubCell"/>
</dbReference>
<evidence type="ECO:0000313" key="9">
    <source>
        <dbReference type="Proteomes" id="UP000256845"/>
    </source>
</evidence>
<evidence type="ECO:0000256" key="6">
    <source>
        <dbReference type="ARBA" id="ARBA00023136"/>
    </source>
</evidence>
<dbReference type="Pfam" id="PF01554">
    <property type="entry name" value="MatE"/>
    <property type="match status" value="2"/>
</dbReference>
<dbReference type="PANTHER" id="PTHR43549:SF3">
    <property type="entry name" value="MULTIDRUG RESISTANCE PROTEIN YPNP-RELATED"/>
    <property type="match status" value="1"/>
</dbReference>
<dbReference type="PANTHER" id="PTHR43549">
    <property type="entry name" value="MULTIDRUG RESISTANCE PROTEIN YPNP-RELATED"/>
    <property type="match status" value="1"/>
</dbReference>
<dbReference type="EMBL" id="QRDW01000007">
    <property type="protein sequence ID" value="RED48648.1"/>
    <property type="molecule type" value="Genomic_DNA"/>
</dbReference>
<dbReference type="InterPro" id="IPR002528">
    <property type="entry name" value="MATE_fam"/>
</dbReference>
<feature type="transmembrane region" description="Helical" evidence="7">
    <location>
        <begin position="177"/>
        <end position="197"/>
    </location>
</feature>
<feature type="transmembrane region" description="Helical" evidence="7">
    <location>
        <begin position="12"/>
        <end position="34"/>
    </location>
</feature>
<feature type="transmembrane region" description="Helical" evidence="7">
    <location>
        <begin position="339"/>
        <end position="364"/>
    </location>
</feature>
<keyword evidence="3" id="KW-1003">Cell membrane</keyword>
<dbReference type="PIRSF" id="PIRSF006603">
    <property type="entry name" value="DinF"/>
    <property type="match status" value="1"/>
</dbReference>
<evidence type="ECO:0000256" key="2">
    <source>
        <dbReference type="ARBA" id="ARBA00022448"/>
    </source>
</evidence>
<dbReference type="RefSeq" id="WP_181905408.1">
    <property type="nucleotide sequence ID" value="NZ_QRDW01000007.1"/>
</dbReference>
<proteinExistence type="predicted"/>
<dbReference type="NCBIfam" id="TIGR00797">
    <property type="entry name" value="matE"/>
    <property type="match status" value="1"/>
</dbReference>
<name>A0A3D9HGM9_9PROT</name>
<keyword evidence="4 7" id="KW-0812">Transmembrane</keyword>
<evidence type="ECO:0000313" key="8">
    <source>
        <dbReference type="EMBL" id="RED48648.1"/>
    </source>
</evidence>
<evidence type="ECO:0000256" key="4">
    <source>
        <dbReference type="ARBA" id="ARBA00022692"/>
    </source>
</evidence>
<gene>
    <name evidence="8" type="ORF">DFP90_107153</name>
</gene>
<feature type="transmembrane region" description="Helical" evidence="7">
    <location>
        <begin position="54"/>
        <end position="80"/>
    </location>
</feature>
<comment type="caution">
    <text evidence="8">The sequence shown here is derived from an EMBL/GenBank/DDBJ whole genome shotgun (WGS) entry which is preliminary data.</text>
</comment>
<sequence length="451" mass="47874">MKEQTFLQGAPISHILGMAWTSMVGLVAVLMVDALDLFFLSLLGDVEIIAALGFAWPVILFILALSLGFSTTMMALVARAVGAGRRPRARRLAFNILLFGLILNSLLCLVLWLFTPEIMALFGAEGRVLDLAIGYLRIILLCLPIVTISMAAGALLRAIGAKKRAMAAKLSGAFSNAILDPIFIFAMGWGIEGAAWATVLSRLFILAIALHGAVSVHNMVGRSGWRGFRLDLKPILGNAIPISLAKAGPPIGSAFVISAMAAYGTEAMAAMAVIDRITPFAFVGLAALPQAIGPIVGQNFGAGQTERIRAVWQQVLGLMIVYMLIVALVMALGRDWLAILFGASGEAAALIGFFCIWIVPLYFFTGVQYVAHTSFNVTGKAPMATAFDLARETLGVIPFVWLGSHLWGAEGILIGLGCGMALFGLLSGTVSYRIAVQPPQPKSRILAHGHG</sequence>
<evidence type="ECO:0000256" key="7">
    <source>
        <dbReference type="SAM" id="Phobius"/>
    </source>
</evidence>
<dbReference type="Proteomes" id="UP000256845">
    <property type="component" value="Unassembled WGS sequence"/>
</dbReference>